<gene>
    <name evidence="5" type="ORF">GCM10022410_04550</name>
</gene>
<keyword evidence="6" id="KW-1185">Reference proteome</keyword>
<reference evidence="6" key="1">
    <citation type="journal article" date="2019" name="Int. J. Syst. Evol. Microbiol.">
        <title>The Global Catalogue of Microorganisms (GCM) 10K type strain sequencing project: providing services to taxonomists for standard genome sequencing and annotation.</title>
        <authorList>
            <consortium name="The Broad Institute Genomics Platform"/>
            <consortium name="The Broad Institute Genome Sequencing Center for Infectious Disease"/>
            <person name="Wu L."/>
            <person name="Ma J."/>
        </authorList>
    </citation>
    <scope>NUCLEOTIDE SEQUENCE [LARGE SCALE GENOMIC DNA]</scope>
    <source>
        <strain evidence="6">JCM 17250</strain>
    </source>
</reference>
<organism evidence="5 6">
    <name type="scientific">Amphibacillus indicireducens</name>
    <dbReference type="NCBI Taxonomy" id="1076330"/>
    <lineage>
        <taxon>Bacteria</taxon>
        <taxon>Bacillati</taxon>
        <taxon>Bacillota</taxon>
        <taxon>Bacilli</taxon>
        <taxon>Bacillales</taxon>
        <taxon>Bacillaceae</taxon>
        <taxon>Amphibacillus</taxon>
    </lineage>
</organism>
<accession>A0ABP7V6P1</accession>
<comment type="caution">
    <text evidence="5">The sequence shown here is derived from an EMBL/GenBank/DDBJ whole genome shotgun (WGS) entry which is preliminary data.</text>
</comment>
<dbReference type="SUPFAM" id="SSF46785">
    <property type="entry name" value="Winged helix' DNA-binding domain"/>
    <property type="match status" value="1"/>
</dbReference>
<dbReference type="PANTHER" id="PTHR42756">
    <property type="entry name" value="TRANSCRIPTIONAL REGULATOR, MARR"/>
    <property type="match status" value="1"/>
</dbReference>
<dbReference type="Pfam" id="PF12802">
    <property type="entry name" value="MarR_2"/>
    <property type="match status" value="1"/>
</dbReference>
<name>A0ABP7V6P1_9BACI</name>
<evidence type="ECO:0000256" key="1">
    <source>
        <dbReference type="ARBA" id="ARBA00023015"/>
    </source>
</evidence>
<dbReference type="InterPro" id="IPR036388">
    <property type="entry name" value="WH-like_DNA-bd_sf"/>
</dbReference>
<dbReference type="PANTHER" id="PTHR42756:SF1">
    <property type="entry name" value="TRANSCRIPTIONAL REPRESSOR OF EMRAB OPERON"/>
    <property type="match status" value="1"/>
</dbReference>
<dbReference type="Gene3D" id="1.10.10.10">
    <property type="entry name" value="Winged helix-like DNA-binding domain superfamily/Winged helix DNA-binding domain"/>
    <property type="match status" value="1"/>
</dbReference>
<evidence type="ECO:0000313" key="5">
    <source>
        <dbReference type="EMBL" id="GAA4060496.1"/>
    </source>
</evidence>
<protein>
    <submittedName>
        <fullName evidence="5">MarR family transcriptional regulator</fullName>
    </submittedName>
</protein>
<proteinExistence type="predicted"/>
<feature type="domain" description="HTH marR-type" evidence="4">
    <location>
        <begin position="2"/>
        <end position="138"/>
    </location>
</feature>
<dbReference type="SMART" id="SM00347">
    <property type="entry name" value="HTH_MARR"/>
    <property type="match status" value="1"/>
</dbReference>
<dbReference type="PRINTS" id="PR00598">
    <property type="entry name" value="HTHMARR"/>
</dbReference>
<keyword evidence="3" id="KW-0804">Transcription</keyword>
<sequence>MSEDLIFNIRLAYFALEKEKNIYFEKQNLTASQGDLLLYLGFAERQGKDVNQKDIERYFKLTNPTITGLLNRLEEKGFVERRKSPVDGRTNLIHLTDQTRKVLDQFKRHKDRIDQKLYRDFNDDERKQIIYLLKKLRANLNPDQPR</sequence>
<keyword evidence="1" id="KW-0805">Transcription regulation</keyword>
<evidence type="ECO:0000313" key="6">
    <source>
        <dbReference type="Proteomes" id="UP001501734"/>
    </source>
</evidence>
<dbReference type="InterPro" id="IPR036390">
    <property type="entry name" value="WH_DNA-bd_sf"/>
</dbReference>
<dbReference type="RefSeq" id="WP_344909909.1">
    <property type="nucleotide sequence ID" value="NZ_BAABDL010000019.1"/>
</dbReference>
<dbReference type="PROSITE" id="PS50995">
    <property type="entry name" value="HTH_MARR_2"/>
    <property type="match status" value="1"/>
</dbReference>
<keyword evidence="2" id="KW-0238">DNA-binding</keyword>
<dbReference type="Proteomes" id="UP001501734">
    <property type="component" value="Unassembled WGS sequence"/>
</dbReference>
<dbReference type="EMBL" id="BAABDL010000019">
    <property type="protein sequence ID" value="GAA4060496.1"/>
    <property type="molecule type" value="Genomic_DNA"/>
</dbReference>
<evidence type="ECO:0000256" key="2">
    <source>
        <dbReference type="ARBA" id="ARBA00023125"/>
    </source>
</evidence>
<dbReference type="InterPro" id="IPR000835">
    <property type="entry name" value="HTH_MarR-typ"/>
</dbReference>
<evidence type="ECO:0000259" key="4">
    <source>
        <dbReference type="PROSITE" id="PS50995"/>
    </source>
</evidence>
<evidence type="ECO:0000256" key="3">
    <source>
        <dbReference type="ARBA" id="ARBA00023163"/>
    </source>
</evidence>